<sequence length="3200" mass="369797">MSGQNYSAQVFAHIHNDPQLSGSPLEGCRFSETSNYLASILARLSNKELPSLFPNSKQSQKLTEFSARLNQYSARFKEFENINLEKNHLYKALNQFSKNILHDLDQYNSAFIPGGWSDPTSGGHAMLYELRKLSNNKMILLCWNSGAGINNHKQFDSKSGHKFSPVKAFEMPNTTNKKHLEEFISKLVEPRIVPLIDQNRKFNDNTVYNEILTHVALFNGKEVDSESFAPHTTLGQFSGTCTWAVLVEVLLNCCEDEQIFHNQYLNILYYSLAETLDYFKRNTLRQRDALLISMAKENLSRRLIAFDKKHPIPNSAKEKILETLVKTDTLLKAYNKETTLQIQNYDNTGLNNTHFLLENIPSDIGIQVSKHQNLDAYQTADFQKTVSRIKDINELSSLIEKAINQNETAFNRSFLQKQLESILLNIPLDADLSQLTTQEQDQLLGKIERLFNKYIDITRTTDSTAYSEHLIACYSAIAMIERILTARFYNRPDILSEIMGASSYCRHPLFKSTLAHPCFTIVDTQLIQRLNAIKQVFIHHQGIIRHYDQKENYIHKITRQNNALREESERARISSPSTEKTKPGLYFKENIDNPNFVKKHQQVYNDINVCITYDKIRYLTQKITNTGFRNLILQNKWDTLRIRNISTQEVEDSAVVFESEGSSDNKLNDDALFWFQVNASSLKQSLTADIPNENRIQAQFANHEVVNDLVKRILHLRVKADTQVIATHEMIQSEIEKLEDKNLQNILLALLFQSGFMLKEIENNAQAVDQLIKLIENGLKLNKKNNTYKQPFEFYIQLAIYLNRLLSTCDIQRSSKIKLQISTLNKILLQFQPNLDSILSKGLTKNLSKTELLNLNHFINIEIFQFHSLLIQNKSLDEVQIERLMSLLFARNHHSHTCCNDLLSFQVKNSILALQAYLNTQNINIPSVFRAIKQSTGTEILPNTITNKHPLYTSNRYDFNPITGDLLDKLDNKQGLPFELLNNINFKELFKAPITESKKIGNHSFEFKMLGNTYRVKQHLNAQTIDVFRDFPEGAQSHWYKYNKAPDFLFKENQLPHTLMNQSSMAWVHINYHNTHNEKMYIIHRDAKTPTYKYNNGTLSMVSSTTKEAWELVNTDGINNTVLENIYQFESKEFVEIWKNINSNQIEIRLPRYNIALKSIIEKDKMIFVDQQDTDSVLQIDNELPIGKLQCHLKFANKKNPSDTKFFFPRKKFYVDNVLIEDDIHYKLKYDTRNIYNAAIINEEENKDKETIIEYIPPFSVNFHGTESYLVAHKSNDKKQPLSCNTTIDTIHLAYLLLSQNKAKDALRLLRNIKTSFNGDFEQFEALNSILSEIPTLLINEKTAQKAVSNTPEKIATHAFVLSILASYFASGAKFKPLKGVELLSEYEKKIYNQKLRNLEDTIVKPKQFEKTAIGIYEQYLKNLKFIPKDMRLTTNENDALLSYLRTEMPTEQPAFLDIAQRKAKLNRWLKLKQQLSSAADQDFLSAQQKADQQYTIDMYANDTSKKKTKIIQKSLSEFSFNDENIRKSCSLISENNIESISIDTLSIYSSPMVIANNYRSLYQQACNNTEHEKKLIDFLEKMIASNANAPDNSKIAVYGTLVMMLKHKDIVNQVFNIKKDSHIHINVENQMRLISRYRLNAGLSCFYYLFSHCKLPIPKSSCIEQNIKSKQVQNIEKIKTAMPMPSIVHKTSSIKEILADCGLSHLTKEFSPITNSNSKNIFHALDKSEAFVETLVQEINADYQAGLAQNKATSQQNAYFISTLSNKNNIAKLNIQMTRSITIDIRQTEALEKKILELLNKKPSDQTKNANWQLNEHANNRHAFDMQDAFKLFLKQRKNSYQNHCNLNDTEITQVHNLILSYLTISTQLQQKKRAQDLIEKIETHKENQEELNKHLYQLGQILTTERCYDAAKQPEILVFEYLDNKLLYKKQFKMLEALLSKKDGKLQNVIIKLIMGGGKSKVLLPLLAKIKPKGDNLVFVEVPRELFETNFEDLKNTSKKIFGQEAYPFKFNRNMECDGKFFAHLKEHFLQIMANKQYIVTTRESIQSLELKLIEILSNPTQNLNDWITQIDHLSHIINMIKYRGDAILDEVDINLNPKDQIIYTAGSQNALEQYILDAQVELFDFMKEVTLTSSDNKKYNLFDIVSHQRSKPNEKIIDQLINQLAQSLINNTKSPIQAITRNCSKQQKNDVYAFLLGTNKKKSDFIEKLTEQDKSILSLYRAQIKDVLPIALKRNYNEHYGLPLDKSKSETEKLLAIPYSGAQSPSEYAKFKNILLALNYSTQIHHINDVHSSVFKIFINHFKNEMESENAINAQKADKTQYDYSTRDKFIHLLGIDLATFQRLDLDSEETVEALYLQHKKNQKLKSYCISQFILPNIVTHDVTIGQDAQNHVDMYRSTIGFTGTDYNYRTFHSSIMRDDTESFGTDGQTIDHLLRISSEYKAQKRQDIHTLKPKHTVFDIIRNHPKINDLRAIIDIGAEFKHWKNINIAHELADIFKSKGNKKIKYILYFNEEDILHALPIDGAHKHPIKVGSTDNIDQKLNCKADEYFSIYDQKRTTGTDIKQADNTLAIATISEKTTFRDLAQGCNRLRDLKGLHRVEYALMQDLQKAYPEIKDWNTEKLLNITVNYQAQILMNLHLQGAMQKINGLFRNHLVSQIRDTQSISQKIIYNDAFRNYIYETEISNLYEKYGTPEQMVSMKTMLDDYVIRVTKRWEQALKTASASIASAEKRKLLTVAKNIVFKEVNFCKKNIKTPLMGATESEVTTQKEVENEQENQQELALPRLNTKTYCSWKAVDMTTWKPNPSLVRKISNTTIHNRPTTKTLEQIAATHPVIRQWKFDANIHASNNFYDCADISDKLNQLKKPAYFVLMQYNGTDLQSTIITACEAAEIRKKAIIHNEKNTVWIETMSGIPYWGQCAKNIQTLISAHREQIHFFNADTSYLAANLSKKGWFTSHTLEKLDYLHDHLMRRHRSKNNMFNTLKRELVRHKILNPTALAQHSIRTKTNTNDRPLMHLNVEAINHKKMPDTEKVKLSAYIKAQNLVTAPIVRKWMRFIVLVSSFILMTAATIVSYIYRKSLLNIALHALRWIKALSYMQMTMYALPMISVAAIATRIFMQKYARKFYQNTHEIKKVTNTEEISALNVGADAVTWKGYAWSYLRASAYLHPLAYYRGLEIAQNKTDAPLKKQIRAKQH</sequence>
<dbReference type="EMBL" id="LKHV02000001">
    <property type="protein sequence ID" value="MCS5708234.1"/>
    <property type="molecule type" value="Genomic_DNA"/>
</dbReference>
<dbReference type="Pfam" id="PF12340">
    <property type="entry name" value="DUF3638"/>
    <property type="match status" value="1"/>
</dbReference>
<evidence type="ECO:0000259" key="3">
    <source>
        <dbReference type="Pfam" id="PF12340"/>
    </source>
</evidence>
<feature type="coiled-coil region" evidence="1">
    <location>
        <begin position="547"/>
        <end position="574"/>
    </location>
</feature>
<reference evidence="5" key="2">
    <citation type="journal article" date="2016" name="Genome Announc.">
        <title>Draft Genome Sequences of Two Novel Amoeba-Resistant Intranuclear Bacteria, 'Candidatus Berkiella cookevillensis' and 'Candidatus Berkiella aquae'.</title>
        <authorList>
            <person name="Mehari Y.T."/>
            <person name="Arivett B.A."/>
            <person name="Farone A.L."/>
            <person name="Gunderson J.H."/>
            <person name="Farone M.B."/>
        </authorList>
    </citation>
    <scope>NUCLEOTIDE SEQUENCE</scope>
    <source>
        <strain evidence="5">CC99</strain>
    </source>
</reference>
<keyword evidence="2" id="KW-0812">Transmembrane</keyword>
<proteinExistence type="predicted"/>
<comment type="caution">
    <text evidence="4">The sequence shown here is derived from an EMBL/GenBank/DDBJ whole genome shotgun (WGS) entry which is preliminary data.</text>
</comment>
<dbReference type="OrthoDB" id="5630180at2"/>
<reference evidence="4" key="1">
    <citation type="submission" date="2015-09" db="EMBL/GenBank/DDBJ databases">
        <title>Draft Genome Sequences of Two Novel Amoeba-resistant Intranuclear Bacteria, Candidatus Berkiella cookevillensis and Candidatus Berkiella aquae.</title>
        <authorList>
            <person name="Mehari Y.T."/>
            <person name="Arivett B.A."/>
            <person name="Farone A.L."/>
            <person name="Gunderson J.H."/>
            <person name="Farone M.B."/>
        </authorList>
    </citation>
    <scope>NUCLEOTIDE SEQUENCE [LARGE SCALE GENOMIC DNA]</scope>
    <source>
        <strain evidence="4">CC99</strain>
    </source>
</reference>
<feature type="transmembrane region" description="Helical" evidence="2">
    <location>
        <begin position="3060"/>
        <end position="3080"/>
    </location>
</feature>
<dbReference type="STRING" id="437022.CC99x_00410"/>
<dbReference type="EMBL" id="LKHV01000001">
    <property type="protein sequence ID" value="KRG20189.1"/>
    <property type="molecule type" value="Genomic_DNA"/>
</dbReference>
<keyword evidence="1" id="KW-0175">Coiled coil</keyword>
<dbReference type="Proteomes" id="UP000051494">
    <property type="component" value="Unassembled WGS sequence"/>
</dbReference>
<evidence type="ECO:0000313" key="6">
    <source>
        <dbReference type="Proteomes" id="UP000051494"/>
    </source>
</evidence>
<feature type="domain" description="DUF3638" evidence="3">
    <location>
        <begin position="1910"/>
        <end position="2116"/>
    </location>
</feature>
<protein>
    <submittedName>
        <fullName evidence="5">DUF3638 domain-containing protein</fullName>
    </submittedName>
</protein>
<dbReference type="PATRIC" id="fig|1590042.3.peg.427"/>
<evidence type="ECO:0000256" key="1">
    <source>
        <dbReference type="SAM" id="Coils"/>
    </source>
</evidence>
<keyword evidence="2" id="KW-0472">Membrane</keyword>
<gene>
    <name evidence="4" type="ORF">CC99x_00410</name>
    <name evidence="5" type="ORF">CC99x_004885</name>
</gene>
<reference evidence="5" key="3">
    <citation type="submission" date="2021-06" db="EMBL/GenBank/DDBJ databases">
        <title>Genomic Description and Analysis of Intracellular Bacteria, Candidatus Berkiella cookevillensis and Candidatus Berkiella aquae.</title>
        <authorList>
            <person name="Kidane D.T."/>
            <person name="Mehari Y.T."/>
            <person name="Rice F.C."/>
            <person name="Arivett B.A."/>
            <person name="Farone A.L."/>
            <person name="Berk S.G."/>
            <person name="Farone M.B."/>
        </authorList>
    </citation>
    <scope>NUCLEOTIDE SEQUENCE</scope>
    <source>
        <strain evidence="5">CC99</strain>
    </source>
</reference>
<organism evidence="4">
    <name type="scientific">Candidatus Berkiella cookevillensis</name>
    <dbReference type="NCBI Taxonomy" id="437022"/>
    <lineage>
        <taxon>Bacteria</taxon>
        <taxon>Pseudomonadati</taxon>
        <taxon>Pseudomonadota</taxon>
        <taxon>Gammaproteobacteria</taxon>
        <taxon>Candidatus Berkiellales</taxon>
        <taxon>Candidatus Berkiellaceae</taxon>
        <taxon>Candidatus Berkiella</taxon>
    </lineage>
</organism>
<accession>A0A0Q9YHT3</accession>
<keyword evidence="2" id="KW-1133">Transmembrane helix</keyword>
<dbReference type="RefSeq" id="WP_057623120.1">
    <property type="nucleotide sequence ID" value="NZ_LKHV02000001.1"/>
</dbReference>
<name>A0A0Q9YHT3_9GAMM</name>
<evidence type="ECO:0000313" key="5">
    <source>
        <dbReference type="EMBL" id="MCS5708234.1"/>
    </source>
</evidence>
<evidence type="ECO:0000313" key="4">
    <source>
        <dbReference type="EMBL" id="KRG20189.1"/>
    </source>
</evidence>
<keyword evidence="6" id="KW-1185">Reference proteome</keyword>
<evidence type="ECO:0000256" key="2">
    <source>
        <dbReference type="SAM" id="Phobius"/>
    </source>
</evidence>
<feature type="transmembrane region" description="Helical" evidence="2">
    <location>
        <begin position="3100"/>
        <end position="3122"/>
    </location>
</feature>
<dbReference type="InterPro" id="IPR022099">
    <property type="entry name" value="DUF3638"/>
</dbReference>